<dbReference type="PANTHER" id="PTHR30203:SF24">
    <property type="entry name" value="BLR4935 PROTEIN"/>
    <property type="match status" value="1"/>
</dbReference>
<dbReference type="GO" id="GO:0015562">
    <property type="term" value="F:efflux transmembrane transporter activity"/>
    <property type="evidence" value="ECO:0007669"/>
    <property type="project" value="InterPro"/>
</dbReference>
<name>A0A2W5LZB3_9GAMM</name>
<accession>A0A2W5LZB3</accession>
<sequence>MSFFPSLRRPRSTRRRSATGWLVLGLILVPGESAAADLSFDEALRIAVERAPLLQARRSQVSARREESARAAALPDPTLTLGLANWPVTGADAFDLRSDDMTMQQVGVMQEFPARAKRRARQVLADRSVDEAQALSVAERLIVRQATTRAWIALWAAQREVAALQRLREPADVAIRSARARLAGGTGSVTDTLATQAAALDLENRIDAAEAGAEGARAGLARQLGEEPATIRIDDEPPDLMTLPVAPATLLASVDRQGSLLLWRSREAVAEAEVDAAVAEKRPDWSVGVTWGQRRRAPDGMPRSDMLMVQFAIDLPVSTRNRQDRGVAARRAELDAVAAEREDALRAQTEHVRTTLAEWEGLKRQVVRKETELLPLAGDRTRTALAAYAAGGDLQPWLEARRDEIELHVMHARHLGELGRAWAALAYLLPEEERSP</sequence>
<evidence type="ECO:0000313" key="1">
    <source>
        <dbReference type="EMBL" id="PZQ10443.1"/>
    </source>
</evidence>
<organism evidence="1 2">
    <name type="scientific">Rhodanobacter denitrificans</name>
    <dbReference type="NCBI Taxonomy" id="666685"/>
    <lineage>
        <taxon>Bacteria</taxon>
        <taxon>Pseudomonadati</taxon>
        <taxon>Pseudomonadota</taxon>
        <taxon>Gammaproteobacteria</taxon>
        <taxon>Lysobacterales</taxon>
        <taxon>Rhodanobacteraceae</taxon>
        <taxon>Rhodanobacter</taxon>
    </lineage>
</organism>
<gene>
    <name evidence="1" type="ORF">DI564_15750</name>
</gene>
<dbReference type="InterPro" id="IPR010131">
    <property type="entry name" value="MdtP/NodT-like"/>
</dbReference>
<protein>
    <submittedName>
        <fullName evidence="1">Transporter</fullName>
    </submittedName>
</protein>
<dbReference type="SUPFAM" id="SSF56954">
    <property type="entry name" value="Outer membrane efflux proteins (OEP)"/>
    <property type="match status" value="1"/>
</dbReference>
<dbReference type="EMBL" id="QFPO01000020">
    <property type="protein sequence ID" value="PZQ10443.1"/>
    <property type="molecule type" value="Genomic_DNA"/>
</dbReference>
<comment type="caution">
    <text evidence="1">The sequence shown here is derived from an EMBL/GenBank/DDBJ whole genome shotgun (WGS) entry which is preliminary data.</text>
</comment>
<dbReference type="Gene3D" id="1.20.1600.10">
    <property type="entry name" value="Outer membrane efflux proteins (OEP)"/>
    <property type="match status" value="1"/>
</dbReference>
<evidence type="ECO:0000313" key="2">
    <source>
        <dbReference type="Proteomes" id="UP000249046"/>
    </source>
</evidence>
<dbReference type="Proteomes" id="UP000249046">
    <property type="component" value="Unassembled WGS sequence"/>
</dbReference>
<dbReference type="PANTHER" id="PTHR30203">
    <property type="entry name" value="OUTER MEMBRANE CATION EFFLUX PROTEIN"/>
    <property type="match status" value="1"/>
</dbReference>
<dbReference type="AlphaFoldDB" id="A0A2W5LZB3"/>
<proteinExistence type="predicted"/>
<reference evidence="1 2" key="1">
    <citation type="submission" date="2017-08" db="EMBL/GenBank/DDBJ databases">
        <title>Infants hospitalized years apart are colonized by the same room-sourced microbial strains.</title>
        <authorList>
            <person name="Brooks B."/>
            <person name="Olm M.R."/>
            <person name="Firek B.A."/>
            <person name="Baker R."/>
            <person name="Thomas B.C."/>
            <person name="Morowitz M.J."/>
            <person name="Banfield J.F."/>
        </authorList>
    </citation>
    <scope>NUCLEOTIDE SEQUENCE [LARGE SCALE GENOMIC DNA]</scope>
    <source>
        <strain evidence="1">S2_005_003_R2_42</strain>
    </source>
</reference>